<organism evidence="4">
    <name type="scientific">Rhodotorula toruloides</name>
    <name type="common">Yeast</name>
    <name type="synonym">Rhodosporidium toruloides</name>
    <dbReference type="NCBI Taxonomy" id="5286"/>
    <lineage>
        <taxon>Eukaryota</taxon>
        <taxon>Fungi</taxon>
        <taxon>Dikarya</taxon>
        <taxon>Basidiomycota</taxon>
        <taxon>Pucciniomycotina</taxon>
        <taxon>Microbotryomycetes</taxon>
        <taxon>Sporidiobolales</taxon>
        <taxon>Sporidiobolaceae</taxon>
        <taxon>Rhodotorula</taxon>
    </lineage>
</organism>
<feature type="chain" id="PRO_5030001826" evidence="3">
    <location>
        <begin position="22"/>
        <end position="298"/>
    </location>
</feature>
<feature type="region of interest" description="Disordered" evidence="1">
    <location>
        <begin position="189"/>
        <end position="210"/>
    </location>
</feature>
<proteinExistence type="predicted"/>
<keyword evidence="3" id="KW-0732">Signal</keyword>
<dbReference type="EMBL" id="LK052953">
    <property type="protein sequence ID" value="CDR48543.1"/>
    <property type="molecule type" value="Genomic_DNA"/>
</dbReference>
<evidence type="ECO:0000256" key="2">
    <source>
        <dbReference type="SAM" id="Phobius"/>
    </source>
</evidence>
<sequence length="298" mass="31948">MRLSRPSPTLALLLLPLVALAAPFPSALVPLLGWSSPSPFLGLDDGFSKPIGTIAFLPGFHACGTLQIISVEGLEFSDFELMPRGNGSVMERFEEGKTSVREEDAVEGTVAAWARGWRQTCGKGEANKEVRVAKVLVDGVDDGAERSEWAKALDAHLLPYLTSLPAAPHNSVTLLTSLSPSTLLSLFDLASPPPSSPSPSNPPTIPSRPEHTHGLIHRLLASLFSLALKALLLIALFVLGKRLWARYQTWKAAREGAEGAGRVRLGDDEVHVDLGSDEEEEEGEGDAPWRIGGRADGR</sequence>
<accession>A0A061BEZ0</accession>
<feature type="compositionally biased region" description="Pro residues" evidence="1">
    <location>
        <begin position="191"/>
        <end position="206"/>
    </location>
</feature>
<keyword evidence="2" id="KW-0472">Membrane</keyword>
<protein>
    <submittedName>
        <fullName evidence="4">RHTO0S18e02366g1_1</fullName>
    </submittedName>
</protein>
<evidence type="ECO:0000256" key="1">
    <source>
        <dbReference type="SAM" id="MobiDB-lite"/>
    </source>
</evidence>
<evidence type="ECO:0000313" key="4">
    <source>
        <dbReference type="EMBL" id="CDR48543.1"/>
    </source>
</evidence>
<feature type="signal peptide" evidence="3">
    <location>
        <begin position="1"/>
        <end position="21"/>
    </location>
</feature>
<feature type="region of interest" description="Disordered" evidence="1">
    <location>
        <begin position="268"/>
        <end position="298"/>
    </location>
</feature>
<feature type="transmembrane region" description="Helical" evidence="2">
    <location>
        <begin position="219"/>
        <end position="239"/>
    </location>
</feature>
<dbReference type="AlphaFoldDB" id="A0A061BEZ0"/>
<dbReference type="OrthoDB" id="2530479at2759"/>
<gene>
    <name evidence="4" type="ORF">RHTO0S_18e02366g</name>
</gene>
<evidence type="ECO:0000256" key="3">
    <source>
        <dbReference type="SAM" id="SignalP"/>
    </source>
</evidence>
<keyword evidence="2" id="KW-0812">Transmembrane</keyword>
<reference evidence="4" key="1">
    <citation type="journal article" date="2014" name="Genome Announc.">
        <title>Draft genome sequence of Rhodosporidium toruloides CECT1137, an oleaginous yeast of biotechnological interest.</title>
        <authorList>
            <person name="Morin N."/>
            <person name="Calcas X."/>
            <person name="Devillers H."/>
            <person name="Durrens P."/>
            <person name="Sherman D.J."/>
            <person name="Nicaud J.-M."/>
            <person name="Neuveglise C."/>
        </authorList>
    </citation>
    <scope>NUCLEOTIDE SEQUENCE</scope>
    <source>
        <strain evidence="4">CECT1137</strain>
    </source>
</reference>
<keyword evidence="2" id="KW-1133">Transmembrane helix</keyword>
<name>A0A061BEZ0_RHOTO</name>
<feature type="compositionally biased region" description="Acidic residues" evidence="1">
    <location>
        <begin position="275"/>
        <end position="285"/>
    </location>
</feature>